<evidence type="ECO:0000256" key="6">
    <source>
        <dbReference type="ARBA" id="ARBA00023180"/>
    </source>
</evidence>
<evidence type="ECO:0000256" key="2">
    <source>
        <dbReference type="ARBA" id="ARBA00022729"/>
    </source>
</evidence>
<dbReference type="Proteomes" id="UP000324222">
    <property type="component" value="Unassembled WGS sequence"/>
</dbReference>
<keyword evidence="4 7" id="KW-0442">Lipid degradation</keyword>
<keyword evidence="3 7" id="KW-0378">Hydrolase</keyword>
<sequence length="120" mass="13174">MSMEEWVKSGRIIGDGHCSALIKVLPGNTELYVSHVTWNTYQSMLRILKKYIFPFRRTGVSDPDDINPGHTVSFSSYPGLLSSGDDFYIMSSGLVSLETTIGNGNPALWKNVTATGEVSL</sequence>
<dbReference type="Gene3D" id="3.60.60.30">
    <property type="match status" value="1"/>
</dbReference>
<evidence type="ECO:0000256" key="7">
    <source>
        <dbReference type="RuleBase" id="RU364138"/>
    </source>
</evidence>
<comment type="caution">
    <text evidence="8">The sequence shown here is derived from an EMBL/GenBank/DDBJ whole genome shotgun (WGS) entry which is preliminary data.</text>
</comment>
<dbReference type="AlphaFoldDB" id="A0A5B7IZ30"/>
<keyword evidence="2" id="KW-0732">Signal</keyword>
<evidence type="ECO:0000256" key="4">
    <source>
        <dbReference type="ARBA" id="ARBA00022963"/>
    </source>
</evidence>
<dbReference type="Pfam" id="PF04916">
    <property type="entry name" value="Phospholip_B"/>
    <property type="match status" value="1"/>
</dbReference>
<dbReference type="GO" id="GO:0005576">
    <property type="term" value="C:extracellular region"/>
    <property type="evidence" value="ECO:0007669"/>
    <property type="project" value="TreeGrafter"/>
</dbReference>
<keyword evidence="9" id="KW-1185">Reference proteome</keyword>
<reference evidence="8 9" key="1">
    <citation type="submission" date="2019-05" db="EMBL/GenBank/DDBJ databases">
        <title>Another draft genome of Portunus trituberculatus and its Hox gene families provides insights of decapod evolution.</title>
        <authorList>
            <person name="Jeong J.-H."/>
            <person name="Song I."/>
            <person name="Kim S."/>
            <person name="Choi T."/>
            <person name="Kim D."/>
            <person name="Ryu S."/>
            <person name="Kim W."/>
        </authorList>
    </citation>
    <scope>NUCLEOTIDE SEQUENCE [LARGE SCALE GENOMIC DNA]</scope>
    <source>
        <tissue evidence="8">Muscle</tissue>
    </source>
</reference>
<evidence type="ECO:0000256" key="1">
    <source>
        <dbReference type="ARBA" id="ARBA00007835"/>
    </source>
</evidence>
<evidence type="ECO:0000313" key="8">
    <source>
        <dbReference type="EMBL" id="MPC85908.1"/>
    </source>
</evidence>
<dbReference type="InterPro" id="IPR007000">
    <property type="entry name" value="PLipase_B-like"/>
</dbReference>
<comment type="function">
    <text evidence="7">Putative phospholipase.</text>
</comment>
<gene>
    <name evidence="8" type="primary">PLBD2</name>
    <name evidence="8" type="ORF">E2C01_080710</name>
</gene>
<evidence type="ECO:0000256" key="3">
    <source>
        <dbReference type="ARBA" id="ARBA00022801"/>
    </source>
</evidence>
<keyword evidence="5 7" id="KW-0443">Lipid metabolism</keyword>
<dbReference type="GO" id="GO:0004620">
    <property type="term" value="F:phospholipase activity"/>
    <property type="evidence" value="ECO:0007669"/>
    <property type="project" value="InterPro"/>
</dbReference>
<dbReference type="PANTHER" id="PTHR12370:SF3">
    <property type="entry name" value="PHOSPHOLIPASE B-LIKE 2-RELATED"/>
    <property type="match status" value="1"/>
</dbReference>
<dbReference type="PANTHER" id="PTHR12370">
    <property type="entry name" value="PHOSPHOLIPASE B-RELATED"/>
    <property type="match status" value="1"/>
</dbReference>
<protein>
    <recommendedName>
        <fullName evidence="7">Phospholipase B-like</fullName>
        <ecNumber evidence="7">3.1.1.-</ecNumber>
    </recommendedName>
</protein>
<comment type="similarity">
    <text evidence="1 7">Belongs to the phospholipase B-like family.</text>
</comment>
<dbReference type="EC" id="3.1.1.-" evidence="7"/>
<dbReference type="EMBL" id="VSRR010069951">
    <property type="protein sequence ID" value="MPC85908.1"/>
    <property type="molecule type" value="Genomic_DNA"/>
</dbReference>
<organism evidence="8 9">
    <name type="scientific">Portunus trituberculatus</name>
    <name type="common">Swimming crab</name>
    <name type="synonym">Neptunus trituberculatus</name>
    <dbReference type="NCBI Taxonomy" id="210409"/>
    <lineage>
        <taxon>Eukaryota</taxon>
        <taxon>Metazoa</taxon>
        <taxon>Ecdysozoa</taxon>
        <taxon>Arthropoda</taxon>
        <taxon>Crustacea</taxon>
        <taxon>Multicrustacea</taxon>
        <taxon>Malacostraca</taxon>
        <taxon>Eumalacostraca</taxon>
        <taxon>Eucarida</taxon>
        <taxon>Decapoda</taxon>
        <taxon>Pleocyemata</taxon>
        <taxon>Brachyura</taxon>
        <taxon>Eubrachyura</taxon>
        <taxon>Portunoidea</taxon>
        <taxon>Portunidae</taxon>
        <taxon>Portuninae</taxon>
        <taxon>Portunus</taxon>
    </lineage>
</organism>
<dbReference type="OrthoDB" id="443524at2759"/>
<evidence type="ECO:0000313" key="9">
    <source>
        <dbReference type="Proteomes" id="UP000324222"/>
    </source>
</evidence>
<accession>A0A5B7IZ30</accession>
<proteinExistence type="inferred from homology"/>
<evidence type="ECO:0000256" key="5">
    <source>
        <dbReference type="ARBA" id="ARBA00023098"/>
    </source>
</evidence>
<dbReference type="GO" id="GO:0009395">
    <property type="term" value="P:phospholipid catabolic process"/>
    <property type="evidence" value="ECO:0007669"/>
    <property type="project" value="TreeGrafter"/>
</dbReference>
<name>A0A5B7IZ30_PORTR</name>
<keyword evidence="6" id="KW-0325">Glycoprotein</keyword>